<reference evidence="2" key="1">
    <citation type="journal article" date="2020" name="bioRxiv">
        <title>Genomic and phenotypic heterogeneity of clinical isolates of the human pathogens Aspergillus fumigatus, Aspergillus lentulus and Aspergillus fumigatiaffinis.</title>
        <authorList>
            <person name="dos Santos R.A.C."/>
            <person name="Steenwyk J.L."/>
            <person name="Rivero-Menendez O."/>
            <person name="Mead M.E."/>
            <person name="Silva L.P."/>
            <person name="Bastos R.W."/>
            <person name="Alastruey-Izquierdo A."/>
            <person name="Goldman G.H."/>
            <person name="Rokas A."/>
        </authorList>
    </citation>
    <scope>NUCLEOTIDE SEQUENCE</scope>
    <source>
        <strain evidence="2">CNM-CM6805</strain>
    </source>
</reference>
<name>A0A8H4GXR6_9EURO</name>
<feature type="compositionally biased region" description="Basic and acidic residues" evidence="1">
    <location>
        <begin position="35"/>
        <end position="50"/>
    </location>
</feature>
<gene>
    <name evidence="2" type="ORF">CNMCM6805_000727</name>
</gene>
<sequence length="832" mass="94769">MTFNITLERPQRSPSDEESLSDPHASPPPAPPAEARPKGQHDLRAEHDPYDEWAYLEYPDEPKPSTLARRRRSYERERFTPRPRARVRVRSRTRSRSSSVSSSSPNCLINSGENDRDITVHLDLDPALDISQDLERLAQLNRRGHFSQAIALFHEHLASHVDFFPVVAEYADLLLEQGSFGQLRRFISSRLLDPLVKFADEEVLLLKLLKSVAEIYTNGALIPALEMTLKTLKHLERRCRELRMWFRPPTGVQIQLIEACLRVITYAAAHSSFLGNTTFRVLLRWTFSNDRLTLNSNGLTPFYPQSAEDMPQEAVHSNNSKSDRKTPHKKAAADNKTPSEGNVSQSNYPRIGDWYRLLVQEGFLWESHRVLRFMLPLLGDTHGKYIANGNFEGFAQIDDLLQATSVFLRRETESTDDEQLLLTDFVNAYLLAEFFTTDSHVQTVQTVRGQSLDSARSLASMILSTHRHLVNSVPYLEWLLRQTSGAETGYRVQSPDFQQGRIPEKLFQGSVSQMRSPEPRNQNIHPPLARRKVAKADSGALSQRSLDIALATLTEVGDYRLRQYVLERMYTACQNFDQALRLLHELAELCKDTMQDITRYGESLVDEHLLIESANPSNIDELRIDLHHRFSDFNGSFPSRFNYDSRMRKRLGLAFFDIPALEWNRRRAWSELLSSMGRGIEAELVNARLSYIYSHLPSDSLSLSDKSRVCFGCQYCGNEAKQELPPPADVEVLGSSSYQGPRPNPSRLAIAQERHRTGGAEDDVADHIEDQIISRRAARNFLAERTNLTKEKSSGEDNSRAEEEVKKSYLIGPMTGLRARNTNKGNMDGYRN</sequence>
<feature type="compositionally biased region" description="Basic residues" evidence="1">
    <location>
        <begin position="81"/>
        <end position="95"/>
    </location>
</feature>
<accession>A0A8H4GXR6</accession>
<feature type="compositionally biased region" description="Pro residues" evidence="1">
    <location>
        <begin position="25"/>
        <end position="34"/>
    </location>
</feature>
<feature type="region of interest" description="Disordered" evidence="1">
    <location>
        <begin position="1"/>
        <end position="112"/>
    </location>
</feature>
<comment type="caution">
    <text evidence="2">The sequence shown here is derived from an EMBL/GenBank/DDBJ whole genome shotgun (WGS) entry which is preliminary data.</text>
</comment>
<feature type="compositionally biased region" description="Basic and acidic residues" evidence="1">
    <location>
        <begin position="787"/>
        <end position="807"/>
    </location>
</feature>
<proteinExistence type="predicted"/>
<protein>
    <submittedName>
        <fullName evidence="2">Uncharacterized protein</fullName>
    </submittedName>
</protein>
<reference evidence="2" key="2">
    <citation type="submission" date="2020-04" db="EMBL/GenBank/DDBJ databases">
        <authorList>
            <person name="Santos R.A.C."/>
            <person name="Steenwyk J.L."/>
            <person name="Rivero-Menendez O."/>
            <person name="Mead M.E."/>
            <person name="Silva L.P."/>
            <person name="Bastos R.W."/>
            <person name="Alastruey-Izquierdo A."/>
            <person name="Goldman G.H."/>
            <person name="Rokas A."/>
        </authorList>
    </citation>
    <scope>NUCLEOTIDE SEQUENCE</scope>
    <source>
        <strain evidence="2">CNM-CM6805</strain>
    </source>
</reference>
<feature type="region of interest" description="Disordered" evidence="1">
    <location>
        <begin position="309"/>
        <end position="345"/>
    </location>
</feature>
<evidence type="ECO:0000313" key="3">
    <source>
        <dbReference type="Proteomes" id="UP000653565"/>
    </source>
</evidence>
<dbReference type="AlphaFoldDB" id="A0A8H4GXR6"/>
<organism evidence="2 3">
    <name type="scientific">Aspergillus fumigatiaffinis</name>
    <dbReference type="NCBI Taxonomy" id="340414"/>
    <lineage>
        <taxon>Eukaryota</taxon>
        <taxon>Fungi</taxon>
        <taxon>Dikarya</taxon>
        <taxon>Ascomycota</taxon>
        <taxon>Pezizomycotina</taxon>
        <taxon>Eurotiomycetes</taxon>
        <taxon>Eurotiomycetidae</taxon>
        <taxon>Eurotiales</taxon>
        <taxon>Aspergillaceae</taxon>
        <taxon>Aspergillus</taxon>
        <taxon>Aspergillus subgen. Fumigati</taxon>
    </lineage>
</organism>
<feature type="region of interest" description="Disordered" evidence="1">
    <location>
        <begin position="787"/>
        <end position="832"/>
    </location>
</feature>
<feature type="compositionally biased region" description="Polar residues" evidence="1">
    <location>
        <begin position="336"/>
        <end position="345"/>
    </location>
</feature>
<dbReference type="EMBL" id="JAAAPX010000116">
    <property type="protein sequence ID" value="KAF4230459.1"/>
    <property type="molecule type" value="Genomic_DNA"/>
</dbReference>
<evidence type="ECO:0000313" key="2">
    <source>
        <dbReference type="EMBL" id="KAF4230459.1"/>
    </source>
</evidence>
<evidence type="ECO:0000256" key="1">
    <source>
        <dbReference type="SAM" id="MobiDB-lite"/>
    </source>
</evidence>
<feature type="compositionally biased region" description="Low complexity" evidence="1">
    <location>
        <begin position="96"/>
        <end position="105"/>
    </location>
</feature>
<dbReference type="Proteomes" id="UP000653565">
    <property type="component" value="Unassembled WGS sequence"/>
</dbReference>
<keyword evidence="3" id="KW-1185">Reference proteome</keyword>